<dbReference type="CDD" id="cd18809">
    <property type="entry name" value="SF1_C_RecD"/>
    <property type="match status" value="1"/>
</dbReference>
<dbReference type="GO" id="GO:0003677">
    <property type="term" value="F:DNA binding"/>
    <property type="evidence" value="ECO:0007669"/>
    <property type="project" value="UniProtKB-UniRule"/>
</dbReference>
<sequence>MKCFPKGNNHSEGRPAIYTPGDFGYNKITETEVGMDRLKGSLEHIVFHNEKNGYTVADFDVDGEMVTVVGTMESPQMGIFLAMEGIWREHPTYGHQFQMENYRIDLPTSEEGLVRYLSSGLLPGIGEKIALEIVQTFGDKTMDVLDHHPKALLSVHGIGKKTLARMMAAYEEQREVRNVLMELQEYGISSRTALKLYAVYHEATVGVLLEDPYRIVKDVRGIGFKVADQLAARLGFETTSEKRVRAGVVQSLRECYARGNTYMTEEELFESSERFLGVPREAIEMAMADLVLSGGMHADEIDGQTVYYPMGLYEAEDHTALVITQLVAGSGEAPQKSGVDLDRAVSDYEQAMQIKLDAVQADAVRTAIAQGVAIITGGPGTGKTTIINGILTILKGMQQSVLLAAPTGRAAKRMTETTGEAAKTIHRLLEYTYSDDETFSSFERNEDNPLEADALIVDEASMIDITLMDSLLSAIKIGTRLILVGDADQLPSVGPGNVLSDLIESGAVPVVRLEHIYRQSEKSMISVNARAINDGIVPEIDNHSDFVFMRKSSQEDIAQTILDLMQWRLRDNLGIESDRDVQVISPIKKGIIGVAHLNQQLQAVLNPPGPDKNERTLGPIVFREGDKVMQVRNNYQLRWEDREAVDEGEGIYNGDIGQIMHISTQAKVVTVRFSDGKWVHYDFEQLDELTHAFAMTVHKSQGSEFPVVIMPMVGGSPMFLNRKLLYTGVTRAKRMIILVGNFDHFVRMIRAGSSRERRTGLKARIACYEAIKL</sequence>
<dbReference type="HAMAP" id="MF_01488">
    <property type="entry name" value="RecD2"/>
    <property type="match status" value="1"/>
</dbReference>
<name>E6ME12_9FIRM</name>
<dbReference type="InterPro" id="IPR027785">
    <property type="entry name" value="UvrD-like_helicase_C"/>
</dbReference>
<dbReference type="InterPro" id="IPR006345">
    <property type="entry name" value="RecD2"/>
</dbReference>
<dbReference type="GO" id="GO:0017116">
    <property type="term" value="F:single-stranded DNA helicase activity"/>
    <property type="evidence" value="ECO:0007669"/>
    <property type="project" value="TreeGrafter"/>
</dbReference>
<dbReference type="Pfam" id="PF18335">
    <property type="entry name" value="SH3_13"/>
    <property type="match status" value="1"/>
</dbReference>
<gene>
    <name evidence="3" type="primary">recD2</name>
    <name evidence="5" type="ORF">HMP0721_0245</name>
</gene>
<dbReference type="EC" id="5.6.2.3" evidence="3"/>
<dbReference type="SUPFAM" id="SSF52540">
    <property type="entry name" value="P-loop containing nucleoside triphosphate hydrolases"/>
    <property type="match status" value="1"/>
</dbReference>
<keyword evidence="3" id="KW-0378">Hydrolase</keyword>
<dbReference type="Pfam" id="PF13538">
    <property type="entry name" value="UvrD_C_2"/>
    <property type="match status" value="1"/>
</dbReference>
<reference evidence="5 6" key="1">
    <citation type="submission" date="2010-12" db="EMBL/GenBank/DDBJ databases">
        <authorList>
            <person name="Muzny D."/>
            <person name="Qin X."/>
            <person name="Deng J."/>
            <person name="Jiang H."/>
            <person name="Liu Y."/>
            <person name="Qu J."/>
            <person name="Song X.-Z."/>
            <person name="Zhang L."/>
            <person name="Thornton R."/>
            <person name="Coyle M."/>
            <person name="Francisco L."/>
            <person name="Jackson L."/>
            <person name="Javaid M."/>
            <person name="Korchina V."/>
            <person name="Kovar C."/>
            <person name="Mata R."/>
            <person name="Mathew T."/>
            <person name="Ngo R."/>
            <person name="Nguyen L."/>
            <person name="Nguyen N."/>
            <person name="Okwuonu G."/>
            <person name="Ongeri F."/>
            <person name="Pham C."/>
            <person name="Simmons D."/>
            <person name="Wilczek-Boney K."/>
            <person name="Hale W."/>
            <person name="Jakkamsetti A."/>
            <person name="Pham P."/>
            <person name="Ruth R."/>
            <person name="San Lucas F."/>
            <person name="Warren J."/>
            <person name="Zhang J."/>
            <person name="Zhao Z."/>
            <person name="Zhou C."/>
            <person name="Zhu D."/>
            <person name="Lee S."/>
            <person name="Bess C."/>
            <person name="Blankenburg K."/>
            <person name="Forbes L."/>
            <person name="Fu Q."/>
            <person name="Gubbala S."/>
            <person name="Hirani K."/>
            <person name="Jayaseelan J.C."/>
            <person name="Lara F."/>
            <person name="Munidasa M."/>
            <person name="Palculict T."/>
            <person name="Patil S."/>
            <person name="Pu L.-L."/>
            <person name="Saada N."/>
            <person name="Tang L."/>
            <person name="Weissenberger G."/>
            <person name="Zhu Y."/>
            <person name="Hemphill L."/>
            <person name="Shang Y."/>
            <person name="Youmans B."/>
            <person name="Ayvaz T."/>
            <person name="Ross M."/>
            <person name="Santibanez J."/>
            <person name="Aqrawi P."/>
            <person name="Gross S."/>
            <person name="Joshi V."/>
            <person name="Fowler G."/>
            <person name="Nazareth L."/>
            <person name="Reid J."/>
            <person name="Worley K."/>
            <person name="Petrosino J."/>
            <person name="Highlander S."/>
            <person name="Gibbs R."/>
        </authorList>
    </citation>
    <scope>NUCLEOTIDE SEQUENCE [LARGE SCALE GENOMIC DNA]</scope>
    <source>
        <strain evidence="5 6">ATCC 23263</strain>
    </source>
</reference>
<dbReference type="InterPro" id="IPR041451">
    <property type="entry name" value="RecD2_SH13"/>
</dbReference>
<comment type="caution">
    <text evidence="5">The sequence shown here is derived from an EMBL/GenBank/DDBJ whole genome shotgun (WGS) entry which is preliminary data.</text>
</comment>
<dbReference type="HOGENOM" id="CLU_007524_0_3_9"/>
<dbReference type="GO" id="GO:0009338">
    <property type="term" value="C:exodeoxyribonuclease V complex"/>
    <property type="evidence" value="ECO:0007669"/>
    <property type="project" value="TreeGrafter"/>
</dbReference>
<protein>
    <recommendedName>
        <fullName evidence="3">ATP-dependent RecD2 DNA helicase</fullName>
        <ecNumber evidence="3">5.6.2.3</ecNumber>
    </recommendedName>
    <alternativeName>
        <fullName evidence="3">DNA 5'-3' helicase subunit RecD2</fullName>
    </alternativeName>
</protein>
<dbReference type="eggNOG" id="COG0507">
    <property type="taxonomic scope" value="Bacteria"/>
</dbReference>
<dbReference type="Pfam" id="PF13245">
    <property type="entry name" value="AAA_19"/>
    <property type="match status" value="1"/>
</dbReference>
<dbReference type="InterPro" id="IPR055446">
    <property type="entry name" value="RecD2_N_OB"/>
</dbReference>
<dbReference type="PANTHER" id="PTHR43788">
    <property type="entry name" value="DNA2/NAM7 HELICASE FAMILY MEMBER"/>
    <property type="match status" value="1"/>
</dbReference>
<feature type="domain" description="AAA+ ATPase" evidence="4">
    <location>
        <begin position="369"/>
        <end position="521"/>
    </location>
</feature>
<evidence type="ECO:0000256" key="3">
    <source>
        <dbReference type="HAMAP-Rule" id="MF_01488"/>
    </source>
</evidence>
<comment type="catalytic activity">
    <reaction evidence="3">
        <text>ATP + H2O = ADP + phosphate + H(+)</text>
        <dbReference type="Rhea" id="RHEA:13065"/>
        <dbReference type="ChEBI" id="CHEBI:15377"/>
        <dbReference type="ChEBI" id="CHEBI:15378"/>
        <dbReference type="ChEBI" id="CHEBI:30616"/>
        <dbReference type="ChEBI" id="CHEBI:43474"/>
        <dbReference type="ChEBI" id="CHEBI:456216"/>
        <dbReference type="EC" id="5.6.2.3"/>
    </reaction>
</comment>
<dbReference type="EMBL" id="AEQN01000005">
    <property type="protein sequence ID" value="EFV02771.1"/>
    <property type="molecule type" value="Genomic_DNA"/>
</dbReference>
<evidence type="ECO:0000259" key="4">
    <source>
        <dbReference type="SMART" id="SM00382"/>
    </source>
</evidence>
<dbReference type="InterPro" id="IPR010994">
    <property type="entry name" value="RuvA_2-like"/>
</dbReference>
<evidence type="ECO:0000313" key="6">
    <source>
        <dbReference type="Proteomes" id="UP000004754"/>
    </source>
</evidence>
<dbReference type="InterPro" id="IPR003593">
    <property type="entry name" value="AAA+_ATPase"/>
</dbReference>
<keyword evidence="3" id="KW-0238">DNA-binding</keyword>
<keyword evidence="1 3" id="KW-0547">Nucleotide-binding</keyword>
<dbReference type="AlphaFoldDB" id="E6ME12"/>
<dbReference type="Pfam" id="PF14490">
    <property type="entry name" value="HHH_RecD2"/>
    <property type="match status" value="1"/>
</dbReference>
<keyword evidence="2 3" id="KW-0067">ATP-binding</keyword>
<dbReference type="GO" id="GO:0016887">
    <property type="term" value="F:ATP hydrolysis activity"/>
    <property type="evidence" value="ECO:0007669"/>
    <property type="project" value="RHEA"/>
</dbReference>
<dbReference type="SMART" id="SM00382">
    <property type="entry name" value="AAA"/>
    <property type="match status" value="1"/>
</dbReference>
<comment type="similarity">
    <text evidence="3">Belongs to the RecD family. RecD2 subfamily.</text>
</comment>
<dbReference type="Gene3D" id="2.30.30.940">
    <property type="match status" value="1"/>
</dbReference>
<dbReference type="SUPFAM" id="SSF47781">
    <property type="entry name" value="RuvA domain 2-like"/>
    <property type="match status" value="1"/>
</dbReference>
<dbReference type="CDD" id="cd17933">
    <property type="entry name" value="DEXSc_RecD-like"/>
    <property type="match status" value="1"/>
</dbReference>
<dbReference type="Gene3D" id="1.10.150.20">
    <property type="entry name" value="5' to 3' exonuclease, C-terminal subdomain"/>
    <property type="match status" value="1"/>
</dbReference>
<accession>E6ME12</accession>
<dbReference type="GO" id="GO:0043139">
    <property type="term" value="F:5'-3' DNA helicase activity"/>
    <property type="evidence" value="ECO:0007669"/>
    <property type="project" value="UniProtKB-UniRule"/>
</dbReference>
<dbReference type="InterPro" id="IPR050534">
    <property type="entry name" value="Coronavir_polyprotein_1ab"/>
</dbReference>
<dbReference type="InterPro" id="IPR029493">
    <property type="entry name" value="RecD2-like_HHH"/>
</dbReference>
<dbReference type="STRING" id="887929.HMP0721_0245"/>
<organism evidence="5 6">
    <name type="scientific">Pseudoramibacter alactolyticus ATCC 23263</name>
    <dbReference type="NCBI Taxonomy" id="887929"/>
    <lineage>
        <taxon>Bacteria</taxon>
        <taxon>Bacillati</taxon>
        <taxon>Bacillota</taxon>
        <taxon>Clostridia</taxon>
        <taxon>Eubacteriales</taxon>
        <taxon>Eubacteriaceae</taxon>
        <taxon>Pseudoramibacter</taxon>
    </lineage>
</organism>
<evidence type="ECO:0000256" key="1">
    <source>
        <dbReference type="ARBA" id="ARBA00022741"/>
    </source>
</evidence>
<evidence type="ECO:0000256" key="2">
    <source>
        <dbReference type="ARBA" id="ARBA00022840"/>
    </source>
</evidence>
<proteinExistence type="inferred from homology"/>
<feature type="binding site" evidence="3">
    <location>
        <begin position="380"/>
        <end position="384"/>
    </location>
    <ligand>
        <name>ATP</name>
        <dbReference type="ChEBI" id="CHEBI:30616"/>
    </ligand>
</feature>
<keyword evidence="3" id="KW-0413">Isomerase</keyword>
<dbReference type="Pfam" id="PF23139">
    <property type="entry name" value="OB_YrrC"/>
    <property type="match status" value="1"/>
</dbReference>
<dbReference type="Gene3D" id="3.40.50.300">
    <property type="entry name" value="P-loop containing nucleotide triphosphate hydrolases"/>
    <property type="match status" value="2"/>
</dbReference>
<dbReference type="Gene3D" id="1.10.10.2220">
    <property type="match status" value="1"/>
</dbReference>
<keyword evidence="6" id="KW-1185">Reference proteome</keyword>
<dbReference type="GO" id="GO:0006310">
    <property type="term" value="P:DNA recombination"/>
    <property type="evidence" value="ECO:0007669"/>
    <property type="project" value="InterPro"/>
</dbReference>
<dbReference type="NCBIfam" id="TIGR01448">
    <property type="entry name" value="recD_rel"/>
    <property type="match status" value="1"/>
</dbReference>
<evidence type="ECO:0000313" key="5">
    <source>
        <dbReference type="EMBL" id="EFV02771.1"/>
    </source>
</evidence>
<keyword evidence="3 5" id="KW-0347">Helicase</keyword>
<dbReference type="Proteomes" id="UP000004754">
    <property type="component" value="Unassembled WGS sequence"/>
</dbReference>
<comment type="function">
    <text evidence="3">DNA-dependent ATPase and ATP-dependent 5'-3' DNA helicase. Has no activity on blunt DNA or DNA with 3'-overhangs, requires at least 10 bases of 5'-ssDNA for helicase activity.</text>
</comment>
<dbReference type="Pfam" id="PF14520">
    <property type="entry name" value="HHH_5"/>
    <property type="match status" value="1"/>
</dbReference>
<dbReference type="GO" id="GO:0005524">
    <property type="term" value="F:ATP binding"/>
    <property type="evidence" value="ECO:0007669"/>
    <property type="project" value="UniProtKB-UniRule"/>
</dbReference>
<dbReference type="InterPro" id="IPR027417">
    <property type="entry name" value="P-loop_NTPase"/>
</dbReference>
<dbReference type="PANTHER" id="PTHR43788:SF6">
    <property type="entry name" value="DNA HELICASE B"/>
    <property type="match status" value="1"/>
</dbReference>